<reference evidence="2 3" key="1">
    <citation type="submission" date="2024-07" db="EMBL/GenBank/DDBJ databases">
        <authorList>
            <person name="Lee S."/>
            <person name="Kang M."/>
        </authorList>
    </citation>
    <scope>NUCLEOTIDE SEQUENCE [LARGE SCALE GENOMIC DNA]</scope>
    <source>
        <strain evidence="2 3">DS6</strain>
    </source>
</reference>
<keyword evidence="3" id="KW-1185">Reference proteome</keyword>
<gene>
    <name evidence="2" type="ORF">AB3X52_10650</name>
</gene>
<evidence type="ECO:0000313" key="3">
    <source>
        <dbReference type="Proteomes" id="UP001556631"/>
    </source>
</evidence>
<organism evidence="2 3">
    <name type="scientific">Nocardioides eburneus</name>
    <dbReference type="NCBI Taxonomy" id="3231482"/>
    <lineage>
        <taxon>Bacteria</taxon>
        <taxon>Bacillati</taxon>
        <taxon>Actinomycetota</taxon>
        <taxon>Actinomycetes</taxon>
        <taxon>Propionibacteriales</taxon>
        <taxon>Nocardioidaceae</taxon>
        <taxon>Nocardioides</taxon>
    </lineage>
</organism>
<protein>
    <submittedName>
        <fullName evidence="2">Uma2 family endonuclease</fullName>
    </submittedName>
</protein>
<dbReference type="PANTHER" id="PTHR34107:SF4">
    <property type="entry name" value="SLL1222 PROTEIN"/>
    <property type="match status" value="1"/>
</dbReference>
<dbReference type="CDD" id="cd06260">
    <property type="entry name" value="DUF820-like"/>
    <property type="match status" value="1"/>
</dbReference>
<dbReference type="GO" id="GO:0004519">
    <property type="term" value="F:endonuclease activity"/>
    <property type="evidence" value="ECO:0007669"/>
    <property type="project" value="UniProtKB-KW"/>
</dbReference>
<evidence type="ECO:0000259" key="1">
    <source>
        <dbReference type="Pfam" id="PF05685"/>
    </source>
</evidence>
<dbReference type="Pfam" id="PF05685">
    <property type="entry name" value="Uma2"/>
    <property type="match status" value="1"/>
</dbReference>
<dbReference type="Gene3D" id="3.90.1570.10">
    <property type="entry name" value="tt1808, chain A"/>
    <property type="match status" value="1"/>
</dbReference>
<keyword evidence="2" id="KW-0378">Hydrolase</keyword>
<dbReference type="InterPro" id="IPR012296">
    <property type="entry name" value="Nuclease_put_TT1808"/>
</dbReference>
<proteinExistence type="predicted"/>
<keyword evidence="2" id="KW-0540">Nuclease</keyword>
<name>A0ABV3SYQ8_9ACTN</name>
<dbReference type="EMBL" id="JBFPJR010000015">
    <property type="protein sequence ID" value="MEX0428077.1"/>
    <property type="molecule type" value="Genomic_DNA"/>
</dbReference>
<accession>A0ABV3SYQ8</accession>
<keyword evidence="2" id="KW-0255">Endonuclease</keyword>
<dbReference type="InterPro" id="IPR011335">
    <property type="entry name" value="Restrct_endonuc-II-like"/>
</dbReference>
<evidence type="ECO:0000313" key="2">
    <source>
        <dbReference type="EMBL" id="MEX0428077.1"/>
    </source>
</evidence>
<dbReference type="RefSeq" id="WP_367994042.1">
    <property type="nucleotide sequence ID" value="NZ_JBFPJR010000015.1"/>
</dbReference>
<feature type="domain" description="Putative restriction endonuclease" evidence="1">
    <location>
        <begin position="17"/>
        <end position="161"/>
    </location>
</feature>
<dbReference type="InterPro" id="IPR008538">
    <property type="entry name" value="Uma2"/>
</dbReference>
<dbReference type="Proteomes" id="UP001556631">
    <property type="component" value="Unassembled WGS sequence"/>
</dbReference>
<dbReference type="SUPFAM" id="SSF52980">
    <property type="entry name" value="Restriction endonuclease-like"/>
    <property type="match status" value="1"/>
</dbReference>
<dbReference type="PANTHER" id="PTHR34107">
    <property type="entry name" value="SLL0198 PROTEIN-RELATED"/>
    <property type="match status" value="1"/>
</dbReference>
<sequence>MVTETAEPSLRYVPMSWEDYLALPEGTRAEWVDGVAVMSPPPVAGRWRAQVRLTALFEAHLPGLDVIGEVAIRLPRNRVRVPDLSAYSETMSEDDWLMPATPVLVVEVLSPSTRREDLLRKAPEYLEAGISQYWVVDRQARTIEVLTNAGDRWETVAVADDAHPAAEVGVGEWGSVPVELSALLGS</sequence>
<comment type="caution">
    <text evidence="2">The sequence shown here is derived from an EMBL/GenBank/DDBJ whole genome shotgun (WGS) entry which is preliminary data.</text>
</comment>